<dbReference type="AlphaFoldDB" id="A0A5S5C7F2"/>
<dbReference type="Proteomes" id="UP000324376">
    <property type="component" value="Unassembled WGS sequence"/>
</dbReference>
<dbReference type="OrthoDB" id="1157021at2"/>
<keyword evidence="2" id="KW-1185">Reference proteome</keyword>
<organism evidence="1 2">
    <name type="scientific">Aquimarina intermedia</name>
    <dbReference type="NCBI Taxonomy" id="350814"/>
    <lineage>
        <taxon>Bacteria</taxon>
        <taxon>Pseudomonadati</taxon>
        <taxon>Bacteroidota</taxon>
        <taxon>Flavobacteriia</taxon>
        <taxon>Flavobacteriales</taxon>
        <taxon>Flavobacteriaceae</taxon>
        <taxon>Aquimarina</taxon>
    </lineage>
</organism>
<evidence type="ECO:0000313" key="2">
    <source>
        <dbReference type="Proteomes" id="UP000324376"/>
    </source>
</evidence>
<accession>A0A5S5C7F2</accession>
<protein>
    <recommendedName>
        <fullName evidence="3">Carboxypeptidase-like protein</fullName>
    </recommendedName>
</protein>
<dbReference type="RefSeq" id="WP_148782220.1">
    <property type="nucleotide sequence ID" value="NZ_VNHU01000003.1"/>
</dbReference>
<reference evidence="1 2" key="1">
    <citation type="submission" date="2019-07" db="EMBL/GenBank/DDBJ databases">
        <title>Genomic Encyclopedia of Archaeal and Bacterial Type Strains, Phase II (KMG-II): from individual species to whole genera.</title>
        <authorList>
            <person name="Goeker M."/>
        </authorList>
    </citation>
    <scope>NUCLEOTIDE SEQUENCE [LARGE SCALE GENOMIC DNA]</scope>
    <source>
        <strain evidence="1 2">DSM 17527</strain>
    </source>
</reference>
<gene>
    <name evidence="1" type="ORF">BD809_103291</name>
</gene>
<evidence type="ECO:0008006" key="3">
    <source>
        <dbReference type="Google" id="ProtNLM"/>
    </source>
</evidence>
<dbReference type="EMBL" id="VNHU01000003">
    <property type="protein sequence ID" value="TYP75227.1"/>
    <property type="molecule type" value="Genomic_DNA"/>
</dbReference>
<proteinExistence type="predicted"/>
<sequence>MKILLYLLLCISAFGYGQRYELHDPLLKEPVSYATISFGNGNGMFADANGVFYFSPKRYADIDTLYITAVGYKDKVVDTRTMPSALIMEQDIAQLQEVYLTGEKRRKYKVKKIASKVHADYFKCWLPTVESEIGVFFPKPSTTPVKIASVYLPVKMEASRSASGKPQAFSTLFKMQFYSNVDGKPSKRLPYEDIIFRVTEKDKANFELDISEYKIYVPSDGIYISIQVLGYTDSEGNLQDTRKYHEVETPKGFVKISTTFRPLLPFTDKIDNFITFTRRIFYKNRTWQRFDSNYTKGNSLIQRGFTNYGMGVKFHVYEGTK</sequence>
<comment type="caution">
    <text evidence="1">The sequence shown here is derived from an EMBL/GenBank/DDBJ whole genome shotgun (WGS) entry which is preliminary data.</text>
</comment>
<evidence type="ECO:0000313" key="1">
    <source>
        <dbReference type="EMBL" id="TYP75227.1"/>
    </source>
</evidence>
<name>A0A5S5C7F2_9FLAO</name>